<feature type="repeat" description="ANK" evidence="3">
    <location>
        <begin position="1099"/>
        <end position="1131"/>
    </location>
</feature>
<dbReference type="SMART" id="SM00248">
    <property type="entry name" value="ANK"/>
    <property type="match status" value="18"/>
</dbReference>
<dbReference type="InterPro" id="IPR002110">
    <property type="entry name" value="Ankyrin_rpt"/>
</dbReference>
<dbReference type="Pfam" id="PF00023">
    <property type="entry name" value="Ank"/>
    <property type="match status" value="3"/>
</dbReference>
<dbReference type="PANTHER" id="PTHR24123">
    <property type="entry name" value="ANKYRIN REPEAT-CONTAINING"/>
    <property type="match status" value="1"/>
</dbReference>
<dbReference type="SUPFAM" id="SSF48403">
    <property type="entry name" value="Ankyrin repeat"/>
    <property type="match status" value="4"/>
</dbReference>
<organism evidence="5 6">
    <name type="scientific">Xylaria grammica</name>
    <dbReference type="NCBI Taxonomy" id="363999"/>
    <lineage>
        <taxon>Eukaryota</taxon>
        <taxon>Fungi</taxon>
        <taxon>Dikarya</taxon>
        <taxon>Ascomycota</taxon>
        <taxon>Pezizomycotina</taxon>
        <taxon>Sordariomycetes</taxon>
        <taxon>Xylariomycetidae</taxon>
        <taxon>Xylariales</taxon>
        <taxon>Xylariaceae</taxon>
        <taxon>Xylaria</taxon>
    </lineage>
</organism>
<dbReference type="InterPro" id="IPR051165">
    <property type="entry name" value="Multifunctional_ANK_Repeat"/>
</dbReference>
<comment type="caution">
    <text evidence="5">The sequence shown here is derived from an EMBL/GenBank/DDBJ whole genome shotgun (WGS) entry which is preliminary data.</text>
</comment>
<dbReference type="Proteomes" id="UP000286045">
    <property type="component" value="Unassembled WGS sequence"/>
</dbReference>
<feature type="repeat" description="ANK" evidence="3">
    <location>
        <begin position="313"/>
        <end position="345"/>
    </location>
</feature>
<feature type="repeat" description="ANK" evidence="3">
    <location>
        <begin position="955"/>
        <end position="987"/>
    </location>
</feature>
<evidence type="ECO:0000313" key="6">
    <source>
        <dbReference type="Proteomes" id="UP000286045"/>
    </source>
</evidence>
<evidence type="ECO:0000256" key="4">
    <source>
        <dbReference type="SAM" id="MobiDB-lite"/>
    </source>
</evidence>
<protein>
    <recommendedName>
        <fullName evidence="7">Clr5 domain-containing protein</fullName>
    </recommendedName>
</protein>
<feature type="repeat" description="ANK" evidence="3">
    <location>
        <begin position="991"/>
        <end position="1023"/>
    </location>
</feature>
<proteinExistence type="predicted"/>
<feature type="repeat" description="ANK" evidence="3">
    <location>
        <begin position="1207"/>
        <end position="1239"/>
    </location>
</feature>
<feature type="repeat" description="ANK" evidence="3">
    <location>
        <begin position="1278"/>
        <end position="1310"/>
    </location>
</feature>
<dbReference type="PROSITE" id="PS50297">
    <property type="entry name" value="ANK_REP_REGION"/>
    <property type="match status" value="10"/>
</dbReference>
<dbReference type="Pfam" id="PF12796">
    <property type="entry name" value="Ank_2"/>
    <property type="match status" value="4"/>
</dbReference>
<evidence type="ECO:0000256" key="1">
    <source>
        <dbReference type="ARBA" id="ARBA00022737"/>
    </source>
</evidence>
<feature type="repeat" description="ANK" evidence="3">
    <location>
        <begin position="1135"/>
        <end position="1167"/>
    </location>
</feature>
<reference evidence="5 6" key="1">
    <citation type="submission" date="2018-12" db="EMBL/GenBank/DDBJ databases">
        <title>Draft genome sequence of Xylaria grammica IHI A82.</title>
        <authorList>
            <person name="Buettner E."/>
            <person name="Kellner H."/>
        </authorList>
    </citation>
    <scope>NUCLEOTIDE SEQUENCE [LARGE SCALE GENOMIC DNA]</scope>
    <source>
        <strain evidence="5 6">IHI A82</strain>
    </source>
</reference>
<dbReference type="Gene3D" id="1.25.40.20">
    <property type="entry name" value="Ankyrin repeat-containing domain"/>
    <property type="match status" value="7"/>
</dbReference>
<keyword evidence="1" id="KW-0677">Repeat</keyword>
<dbReference type="PRINTS" id="PR01415">
    <property type="entry name" value="ANKYRIN"/>
</dbReference>
<dbReference type="EMBL" id="RYZI01000092">
    <property type="protein sequence ID" value="RWA11049.1"/>
    <property type="molecule type" value="Genomic_DNA"/>
</dbReference>
<keyword evidence="2 3" id="KW-0040">ANK repeat</keyword>
<evidence type="ECO:0008006" key="7">
    <source>
        <dbReference type="Google" id="ProtNLM"/>
    </source>
</evidence>
<dbReference type="STRING" id="363999.A0A439D9G7"/>
<dbReference type="InterPro" id="IPR036770">
    <property type="entry name" value="Ankyrin_rpt-contain_sf"/>
</dbReference>
<evidence type="ECO:0000256" key="3">
    <source>
        <dbReference type="PROSITE-ProRule" id="PRU00023"/>
    </source>
</evidence>
<feature type="repeat" description="ANK" evidence="3">
    <location>
        <begin position="1027"/>
        <end position="1059"/>
    </location>
</feature>
<feature type="region of interest" description="Disordered" evidence="4">
    <location>
        <begin position="59"/>
        <end position="90"/>
    </location>
</feature>
<dbReference type="PANTHER" id="PTHR24123:SF33">
    <property type="entry name" value="PROTEIN HOS4"/>
    <property type="match status" value="1"/>
</dbReference>
<feature type="repeat" description="ANK" evidence="3">
    <location>
        <begin position="1243"/>
        <end position="1275"/>
    </location>
</feature>
<feature type="repeat" description="ANK" evidence="3">
    <location>
        <begin position="1313"/>
        <end position="1345"/>
    </location>
</feature>
<feature type="repeat" description="ANK" evidence="3">
    <location>
        <begin position="1171"/>
        <end position="1203"/>
    </location>
</feature>
<feature type="repeat" description="ANK" evidence="3">
    <location>
        <begin position="1063"/>
        <end position="1095"/>
    </location>
</feature>
<evidence type="ECO:0000313" key="5">
    <source>
        <dbReference type="EMBL" id="RWA11049.1"/>
    </source>
</evidence>
<keyword evidence="6" id="KW-1185">Reference proteome</keyword>
<evidence type="ECO:0000256" key="2">
    <source>
        <dbReference type="ARBA" id="ARBA00023043"/>
    </source>
</evidence>
<name>A0A439D9G7_9PEZI</name>
<gene>
    <name evidence="5" type="ORF">EKO27_g4041</name>
</gene>
<accession>A0A439D9G7</accession>
<dbReference type="PROSITE" id="PS50088">
    <property type="entry name" value="ANK_REPEAT"/>
    <property type="match status" value="12"/>
</dbReference>
<sequence>MLSRPRLYDLDSTMRKWGFEKNINKATWKFLISILGKRSREGKKSEVIHCGRRVKQSTINKETNRHQENPTFRRHAQPQSPPPLSAGSQVAVCTPPPHSMEFDWTGGLPWQEFINCELYENLQQIVTHERLTQHVEDSKSATLQLDKHHTLLNIDVSYSSSRTPSGSSPPVSKIGARIGATMPEAYPGENLRRANCLLRGSRDEEFVFECLTLLIYTFSNNIIDPFSLEFDSQWEAALAIIKHSGILNRVVDFKRFNSLTIEGFAENLFRAAMHRMGHYNTHHQETEAIAIWLLKSGQNPNYILLPASEDYPHPRTPLQCAIMEDRLDLVKHLLKAEADANIVPSYSGVSSLPLSPLEMATKYRFRDKLLPLLLKHGASANIDRALHMAIRQSDLEAASLLLENNANPYTAYKTREGPVYEDTALNVAAATGWRELKFLMEFIESPSQNRTLSSLLTADTFVAAVMRHGIVKYLSQYQLSGTSLTNGHGITPLHVAVRKSDSGYCRSHISSYDLRTLATPIPPLWLACLLGNNEIARLFIESGADVDGAAKNSEKYRSILDLNLSSVSVLDSAPLACIMHGAHHNDHLSCAVMVIKAGATLTGSELSIAVNKTRFDLLSAALAAGADPNAIDSIGKRPLQIALALKESHETNSKYAMVEKLLEKGAIVSQEEVVAAIDRTQWSLLQLLLSYGGNLLDPNREGITPLEACIWNYDPEFLHRLLDGHPEMYDPGSVCAALSAQKYCIAKRLVANRPTWGPLDIVEMTALTMAATEGDLEVFQGLLKYPSLPKVSYLPYMRSHLKERFWCQSRGIQGSPLALLVMLLPTISDAPNAFSAFCEFLERDLQPDHYTWSAIARLPVNAIKGNIHYAEALLSNGYQPEAQKDELLTAYDDPLCTLIRYGDLDTFEILLKAGANFVRQHPYSIHLATAIECKQWSMMDNLLTAGAPVNGHPPMGLTALQVAAGSGSLEVVKRLLDAGADVNQCNQRLFGGLTAIQLAVNSGSLAMVNCLLEAGADINQQNQGSSTGFTTLQLAVNSGSLAMVNCLLQAGADINQQNQGPSKGFTALQLAVDSGSLAMVHFLLKAGADVNQQNPGSSKGFTALLLAVNSNRLDIVNCLLEAGADVNQQNPDLPNGLAALQTAVNSGSLAMVDCLLEAGANVNQWNPDLPYRLTTLQTAVIFCRLDIVNSLLKAGADVNQWDPDLPNGRTALQMAIDCGKLQVVNRLLEAGADVNQWNKDIQFGRSPLQSAVEQVNLEIIDALLKAGAEVNAPPAPHGGVTALQLATIKGHVGLAQRMLELGAAINAAGAESLGRTALEGAAENGRIDILTLLLTNGACLTGTGRRQYIRSVMLTNGHVPHYIARKILISFGGWSDSDEEDMQEEIRKLFLEESSFGDEPTPF</sequence>